<reference evidence="3" key="1">
    <citation type="submission" date="2020-09" db="EMBL/GenBank/DDBJ databases">
        <title>Genome-Enabled Discovery of Anthraquinone Biosynthesis in Senna tora.</title>
        <authorList>
            <person name="Kang S.-H."/>
            <person name="Pandey R.P."/>
            <person name="Lee C.-M."/>
            <person name="Sim J.-S."/>
            <person name="Jeong J.-T."/>
            <person name="Choi B.-S."/>
            <person name="Jung M."/>
            <person name="Ginzburg D."/>
            <person name="Zhao K."/>
            <person name="Won S.Y."/>
            <person name="Oh T.-J."/>
            <person name="Yu Y."/>
            <person name="Kim N.-H."/>
            <person name="Lee O.R."/>
            <person name="Lee T.-H."/>
            <person name="Bashyal P."/>
            <person name="Kim T.-S."/>
            <person name="Lee W.-H."/>
            <person name="Kawkins C."/>
            <person name="Kim C.-K."/>
            <person name="Kim J.S."/>
            <person name="Ahn B.O."/>
            <person name="Rhee S.Y."/>
            <person name="Sohng J.K."/>
        </authorList>
    </citation>
    <scope>NUCLEOTIDE SEQUENCE</scope>
    <source>
        <tissue evidence="3">Leaf</tissue>
    </source>
</reference>
<evidence type="ECO:0000256" key="1">
    <source>
        <dbReference type="SAM" id="MobiDB-lite"/>
    </source>
</evidence>
<dbReference type="OrthoDB" id="1625577at2759"/>
<accession>A0A834X988</accession>
<sequence>MLSSRRILLVAFLLICFFSISASGRSLREKSKNYNGVGEEKVQKQNSNMFKANKHGGEEANGSDDLVTMDYTPAKKNPPIHN</sequence>
<evidence type="ECO:0000313" key="4">
    <source>
        <dbReference type="Proteomes" id="UP000634136"/>
    </source>
</evidence>
<dbReference type="AlphaFoldDB" id="A0A834X988"/>
<feature type="compositionally biased region" description="Basic and acidic residues" evidence="1">
    <location>
        <begin position="29"/>
        <end position="43"/>
    </location>
</feature>
<comment type="caution">
    <text evidence="3">The sequence shown here is derived from an EMBL/GenBank/DDBJ whole genome shotgun (WGS) entry which is preliminary data.</text>
</comment>
<evidence type="ECO:0000313" key="3">
    <source>
        <dbReference type="EMBL" id="KAF7840052.1"/>
    </source>
</evidence>
<feature type="signal peptide" evidence="2">
    <location>
        <begin position="1"/>
        <end position="24"/>
    </location>
</feature>
<proteinExistence type="predicted"/>
<dbReference type="InterPro" id="IPR049306">
    <property type="entry name" value="GLV1-2"/>
</dbReference>
<gene>
    <name evidence="3" type="ORF">G2W53_008534</name>
</gene>
<organism evidence="3 4">
    <name type="scientific">Senna tora</name>
    <dbReference type="NCBI Taxonomy" id="362788"/>
    <lineage>
        <taxon>Eukaryota</taxon>
        <taxon>Viridiplantae</taxon>
        <taxon>Streptophyta</taxon>
        <taxon>Embryophyta</taxon>
        <taxon>Tracheophyta</taxon>
        <taxon>Spermatophyta</taxon>
        <taxon>Magnoliopsida</taxon>
        <taxon>eudicotyledons</taxon>
        <taxon>Gunneridae</taxon>
        <taxon>Pentapetalae</taxon>
        <taxon>rosids</taxon>
        <taxon>fabids</taxon>
        <taxon>Fabales</taxon>
        <taxon>Fabaceae</taxon>
        <taxon>Caesalpinioideae</taxon>
        <taxon>Cassia clade</taxon>
        <taxon>Senna</taxon>
    </lineage>
</organism>
<feature type="chain" id="PRO_5032777868" evidence="2">
    <location>
        <begin position="25"/>
        <end position="82"/>
    </location>
</feature>
<feature type="region of interest" description="Disordered" evidence="1">
    <location>
        <begin position="29"/>
        <end position="82"/>
    </location>
</feature>
<dbReference type="Proteomes" id="UP000634136">
    <property type="component" value="Unassembled WGS sequence"/>
</dbReference>
<dbReference type="EMBL" id="JAAIUW010000003">
    <property type="protein sequence ID" value="KAF7840052.1"/>
    <property type="molecule type" value="Genomic_DNA"/>
</dbReference>
<keyword evidence="2" id="KW-0732">Signal</keyword>
<keyword evidence="4" id="KW-1185">Reference proteome</keyword>
<dbReference type="Pfam" id="PF21529">
    <property type="entry name" value="GLV1-2"/>
    <property type="match status" value="1"/>
</dbReference>
<protein>
    <submittedName>
        <fullName evidence="3">Root meristem growth factor 9</fullName>
    </submittedName>
</protein>
<evidence type="ECO:0000256" key="2">
    <source>
        <dbReference type="SAM" id="SignalP"/>
    </source>
</evidence>
<name>A0A834X988_9FABA</name>